<dbReference type="PANTHER" id="PTHR37213:SF1">
    <property type="entry name" value="SUBTILISIN-LIKE PROTEASE"/>
    <property type="match status" value="1"/>
</dbReference>
<accession>A0ABM3RHM0</accession>
<name>A0ABM3RHM0_SPIOL</name>
<evidence type="ECO:0000256" key="1">
    <source>
        <dbReference type="SAM" id="MobiDB-lite"/>
    </source>
</evidence>
<feature type="compositionally biased region" description="Basic and acidic residues" evidence="1">
    <location>
        <begin position="220"/>
        <end position="233"/>
    </location>
</feature>
<feature type="compositionally biased region" description="Basic residues" evidence="1">
    <location>
        <begin position="1"/>
        <end position="12"/>
    </location>
</feature>
<dbReference type="GeneID" id="130469707"/>
<dbReference type="PANTHER" id="PTHR37213">
    <property type="entry name" value="SUBTILISIN-LIKE PROTEASE"/>
    <property type="match status" value="1"/>
</dbReference>
<feature type="compositionally biased region" description="Low complexity" evidence="1">
    <location>
        <begin position="14"/>
        <end position="27"/>
    </location>
</feature>
<protein>
    <recommendedName>
        <fullName evidence="4">HAMP domain-containing protein</fullName>
    </recommendedName>
</protein>
<sequence>MVNTRRARRPSPIRHPSSTQSPSQRRSSASRHVDDQLRHGPVMSSRHDHVLESIHASDLQPHGEVERPLPVTQEDLRRLAEQFNDTLERILSVAVLNLRDGNEGPSRPRGQPRSSVEVLAQRETRSCIQPTRSTLSTRGPPWSERDPELPLNPPRHTGGHRTSRSLPPPPQRHGRSDARNMIVQRRLRRGELDAREIINSRRSEGRQGDVGGGGEVSAHSQHESSRRSLDYPRHSLTPVEPPRSQHGSSRERDQEENSITSGRRADRHTQTGREPPRTGRREPTPLEIRCSSATSAS</sequence>
<dbReference type="Proteomes" id="UP000813463">
    <property type="component" value="Chromosome 3"/>
</dbReference>
<dbReference type="RefSeq" id="XP_056695115.1">
    <property type="nucleotide sequence ID" value="XM_056839137.1"/>
</dbReference>
<evidence type="ECO:0000313" key="3">
    <source>
        <dbReference type="RefSeq" id="XP_056695115.1"/>
    </source>
</evidence>
<feature type="region of interest" description="Disordered" evidence="1">
    <location>
        <begin position="1"/>
        <end position="45"/>
    </location>
</feature>
<feature type="compositionally biased region" description="Basic and acidic residues" evidence="1">
    <location>
        <begin position="189"/>
        <end position="207"/>
    </location>
</feature>
<organism evidence="2 3">
    <name type="scientific">Spinacia oleracea</name>
    <name type="common">Spinach</name>
    <dbReference type="NCBI Taxonomy" id="3562"/>
    <lineage>
        <taxon>Eukaryota</taxon>
        <taxon>Viridiplantae</taxon>
        <taxon>Streptophyta</taxon>
        <taxon>Embryophyta</taxon>
        <taxon>Tracheophyta</taxon>
        <taxon>Spermatophyta</taxon>
        <taxon>Magnoliopsida</taxon>
        <taxon>eudicotyledons</taxon>
        <taxon>Gunneridae</taxon>
        <taxon>Pentapetalae</taxon>
        <taxon>Caryophyllales</taxon>
        <taxon>Chenopodiaceae</taxon>
        <taxon>Chenopodioideae</taxon>
        <taxon>Anserineae</taxon>
        <taxon>Spinacia</taxon>
    </lineage>
</organism>
<feature type="region of interest" description="Disordered" evidence="1">
    <location>
        <begin position="99"/>
        <end position="297"/>
    </location>
</feature>
<proteinExistence type="predicted"/>
<gene>
    <name evidence="3" type="primary">LOC130469707</name>
</gene>
<feature type="compositionally biased region" description="Polar residues" evidence="1">
    <location>
        <begin position="126"/>
        <end position="137"/>
    </location>
</feature>
<reference evidence="3" key="2">
    <citation type="submission" date="2025-08" db="UniProtKB">
        <authorList>
            <consortium name="RefSeq"/>
        </authorList>
    </citation>
    <scope>IDENTIFICATION</scope>
    <source>
        <tissue evidence="3">Leaf</tissue>
    </source>
</reference>
<evidence type="ECO:0008006" key="4">
    <source>
        <dbReference type="Google" id="ProtNLM"/>
    </source>
</evidence>
<keyword evidence="2" id="KW-1185">Reference proteome</keyword>
<reference evidence="2" key="1">
    <citation type="journal article" date="2021" name="Nat. Commun.">
        <title>Genomic analyses provide insights into spinach domestication and the genetic basis of agronomic traits.</title>
        <authorList>
            <person name="Cai X."/>
            <person name="Sun X."/>
            <person name="Xu C."/>
            <person name="Sun H."/>
            <person name="Wang X."/>
            <person name="Ge C."/>
            <person name="Zhang Z."/>
            <person name="Wang Q."/>
            <person name="Fei Z."/>
            <person name="Jiao C."/>
            <person name="Wang Q."/>
        </authorList>
    </citation>
    <scope>NUCLEOTIDE SEQUENCE [LARGE SCALE GENOMIC DNA]</scope>
    <source>
        <strain evidence="2">cv. Varoflay</strain>
    </source>
</reference>
<evidence type="ECO:0000313" key="2">
    <source>
        <dbReference type="Proteomes" id="UP000813463"/>
    </source>
</evidence>
<feature type="compositionally biased region" description="Basic and acidic residues" evidence="1">
    <location>
        <begin position="263"/>
        <end position="284"/>
    </location>
</feature>